<dbReference type="PROSITE" id="PS50003">
    <property type="entry name" value="PH_DOMAIN"/>
    <property type="match status" value="1"/>
</dbReference>
<dbReference type="SUPFAM" id="SSF47473">
    <property type="entry name" value="EF-hand"/>
    <property type="match status" value="1"/>
</dbReference>
<dbReference type="InterPro" id="IPR011992">
    <property type="entry name" value="EF-hand-dom_pair"/>
</dbReference>
<evidence type="ECO:0000313" key="20">
    <source>
        <dbReference type="Proteomes" id="UP001174136"/>
    </source>
</evidence>
<evidence type="ECO:0000256" key="2">
    <source>
        <dbReference type="ARBA" id="ARBA00004236"/>
    </source>
</evidence>
<evidence type="ECO:0000256" key="1">
    <source>
        <dbReference type="ARBA" id="ARBA00004123"/>
    </source>
</evidence>
<comment type="caution">
    <text evidence="19">The sequence shown here is derived from an EMBL/GenBank/DDBJ whole genome shotgun (WGS) entry which is preliminary data.</text>
</comment>
<evidence type="ECO:0000259" key="17">
    <source>
        <dbReference type="PROSITE" id="PS50003"/>
    </source>
</evidence>
<name>A0AA47NSN1_MERPO</name>
<evidence type="ECO:0000256" key="8">
    <source>
        <dbReference type="ARBA" id="ARBA00023054"/>
    </source>
</evidence>
<evidence type="ECO:0000256" key="9">
    <source>
        <dbReference type="ARBA" id="ARBA00023125"/>
    </source>
</evidence>
<feature type="compositionally biased region" description="Polar residues" evidence="16">
    <location>
        <begin position="503"/>
        <end position="515"/>
    </location>
</feature>
<keyword evidence="7" id="KW-0597">Phosphoprotein</keyword>
<keyword evidence="11" id="KW-0539">Nucleus</keyword>
<evidence type="ECO:0000256" key="3">
    <source>
        <dbReference type="ARBA" id="ARBA00004496"/>
    </source>
</evidence>
<comment type="subcellular location">
    <subcellularLocation>
        <location evidence="2">Cell membrane</location>
    </subcellularLocation>
    <subcellularLocation>
        <location evidence="4">Cell projection</location>
        <location evidence="4">Lamellipodium</location>
    </subcellularLocation>
    <subcellularLocation>
        <location evidence="3">Cytoplasm</location>
    </subcellularLocation>
    <subcellularLocation>
        <location evidence="1">Nucleus</location>
    </subcellularLocation>
</comment>
<dbReference type="Gene3D" id="2.30.29.30">
    <property type="entry name" value="Pleckstrin-homology domain (PH domain)/Phosphotyrosine-binding domain (PTB)"/>
    <property type="match status" value="1"/>
</dbReference>
<keyword evidence="6" id="KW-0963">Cytoplasm</keyword>
<feature type="domain" description="PH" evidence="17">
    <location>
        <begin position="260"/>
        <end position="356"/>
    </location>
</feature>
<feature type="domain" description="EF-hand" evidence="18">
    <location>
        <begin position="57"/>
        <end position="92"/>
    </location>
</feature>
<keyword evidence="9" id="KW-0238">DNA-binding</keyword>
<comment type="subunit">
    <text evidence="14">The SWAP complex consists of NPM1, NCL, PARP1 and SWAP70.</text>
</comment>
<protein>
    <recommendedName>
        <fullName evidence="15">Switch-associated protein 70</fullName>
    </recommendedName>
</protein>
<dbReference type="AlphaFoldDB" id="A0AA47NSN1"/>
<evidence type="ECO:0000256" key="10">
    <source>
        <dbReference type="ARBA" id="ARBA00023136"/>
    </source>
</evidence>
<dbReference type="GO" id="GO:0003677">
    <property type="term" value="F:DNA binding"/>
    <property type="evidence" value="ECO:0007669"/>
    <property type="project" value="UniProtKB-KW"/>
</dbReference>
<keyword evidence="12" id="KW-0966">Cell projection</keyword>
<gene>
    <name evidence="19" type="primary">Swap70_1</name>
    <name evidence="19" type="ORF">N1851_028393</name>
</gene>
<dbReference type="GO" id="GO:0005886">
    <property type="term" value="C:plasma membrane"/>
    <property type="evidence" value="ECO:0007669"/>
    <property type="project" value="UniProtKB-SubCell"/>
</dbReference>
<evidence type="ECO:0000256" key="4">
    <source>
        <dbReference type="ARBA" id="ARBA00004510"/>
    </source>
</evidence>
<dbReference type="PROSITE" id="PS50222">
    <property type="entry name" value="EF_HAND_2"/>
    <property type="match status" value="1"/>
</dbReference>
<evidence type="ECO:0000256" key="12">
    <source>
        <dbReference type="ARBA" id="ARBA00023273"/>
    </source>
</evidence>
<evidence type="ECO:0000256" key="16">
    <source>
        <dbReference type="SAM" id="MobiDB-lite"/>
    </source>
</evidence>
<evidence type="ECO:0000256" key="15">
    <source>
        <dbReference type="ARBA" id="ARBA00074876"/>
    </source>
</evidence>
<dbReference type="GO" id="GO:0005634">
    <property type="term" value="C:nucleus"/>
    <property type="evidence" value="ECO:0007669"/>
    <property type="project" value="UniProtKB-SubCell"/>
</dbReference>
<evidence type="ECO:0000313" key="19">
    <source>
        <dbReference type="EMBL" id="KAK0135768.1"/>
    </source>
</evidence>
<dbReference type="GO" id="GO:0030027">
    <property type="term" value="C:lamellipodium"/>
    <property type="evidence" value="ECO:0007669"/>
    <property type="project" value="UniProtKB-SubCell"/>
</dbReference>
<dbReference type="PANTHER" id="PTHR14383">
    <property type="entry name" value="SWAP-70 RECOMBINASE"/>
    <property type="match status" value="1"/>
</dbReference>
<dbReference type="InterPro" id="IPR001849">
    <property type="entry name" value="PH_domain"/>
</dbReference>
<evidence type="ECO:0000256" key="11">
    <source>
        <dbReference type="ARBA" id="ARBA00023242"/>
    </source>
</evidence>
<keyword evidence="20" id="KW-1185">Reference proteome</keyword>
<sequence length="536" mass="62905">MCITFGFMSLSGAATQNPHVNKRVTPRHVTAAGIVKTLPCWSQWFWRTVVAMALRDELLKSIWHAFTALDVDKSGKVSKSQLKVLSYNLCTLMKIPHDPVALEEHFKDDDEGPVSNQGYMPYLNTFILDKVKEEFDRQDFDRMCWTLCARKNLDRSNLLISDDDAFKIWCIFNFLCEDRYPLSIVTEEMEYFLHKLTDSMGGSWVEERFEDYKLELQAQQRSLSAWELITLVASGHFSKGMDRQTLSMGINEVYHELILDVLKQGYMMKKGHKRKNWTERWFVLKPTSISYYMGEDLAEKKGDIQLDGNCCVEPLPDKEGKKCLFFIKCAEKSFEISASDKKRKQEWIQAIQTCVSLLRLGLPAPHREARLRRREQRRRLQAEQEELEARMKELQAANETKQQELEAMRKALEEAAASAAEEERRRLQTQTELQDRYRTDLEREKTVRQQMEQQVAQKASEVDQYLQRVRELEDMYHRLEDALEEERTARQDEETVRRLQARSVRTGQPAHTNTNTHTRTCIHTHKCTHTHIRPLW</sequence>
<dbReference type="GO" id="GO:0005737">
    <property type="term" value="C:cytoplasm"/>
    <property type="evidence" value="ECO:0007669"/>
    <property type="project" value="UniProtKB-SubCell"/>
</dbReference>
<dbReference type="Proteomes" id="UP001174136">
    <property type="component" value="Unassembled WGS sequence"/>
</dbReference>
<dbReference type="EMBL" id="JAOPHQ010005408">
    <property type="protein sequence ID" value="KAK0135768.1"/>
    <property type="molecule type" value="Genomic_DNA"/>
</dbReference>
<keyword evidence="5" id="KW-1003">Cell membrane</keyword>
<dbReference type="InterPro" id="IPR057836">
    <property type="entry name" value="EF-hand_SWAP70_N"/>
</dbReference>
<dbReference type="Pfam" id="PF25530">
    <property type="entry name" value="EF-hand_SWAP70_N"/>
    <property type="match status" value="1"/>
</dbReference>
<dbReference type="InterPro" id="IPR002048">
    <property type="entry name" value="EF_hand_dom"/>
</dbReference>
<dbReference type="FunFam" id="2.30.29.30:FF:000175">
    <property type="entry name" value="switch-associated protein 70 isoform X2"/>
    <property type="match status" value="1"/>
</dbReference>
<evidence type="ECO:0000259" key="18">
    <source>
        <dbReference type="PROSITE" id="PS50222"/>
    </source>
</evidence>
<comment type="function">
    <text evidence="13">Phosphatidylinositol 3,4,5-trisphosphate-dependent guanine nucleotide exchange factor (GEF) which, independently of RAS, transduces signals from tyrosine kinase receptors to RAC. It also mediates signaling of membrane ruffling. Regulates the actin cytoskeleton as an effector or adapter protein in response to agonist stimulated phosphatidylinositol (3,4)-bisphosphate production and cell protrusion.</text>
</comment>
<evidence type="ECO:0000256" key="6">
    <source>
        <dbReference type="ARBA" id="ARBA00022490"/>
    </source>
</evidence>
<evidence type="ECO:0000256" key="5">
    <source>
        <dbReference type="ARBA" id="ARBA00022475"/>
    </source>
</evidence>
<evidence type="ECO:0000256" key="13">
    <source>
        <dbReference type="ARBA" id="ARBA00059750"/>
    </source>
</evidence>
<keyword evidence="8" id="KW-0175">Coiled coil</keyword>
<feature type="region of interest" description="Disordered" evidence="16">
    <location>
        <begin position="486"/>
        <end position="516"/>
    </location>
</feature>
<dbReference type="Pfam" id="PF00169">
    <property type="entry name" value="PH"/>
    <property type="match status" value="1"/>
</dbReference>
<proteinExistence type="predicted"/>
<evidence type="ECO:0000256" key="14">
    <source>
        <dbReference type="ARBA" id="ARBA00066244"/>
    </source>
</evidence>
<dbReference type="InterPro" id="IPR057837">
    <property type="entry name" value="PH_SWAP70"/>
</dbReference>
<dbReference type="GO" id="GO:0005509">
    <property type="term" value="F:calcium ion binding"/>
    <property type="evidence" value="ECO:0007669"/>
    <property type="project" value="InterPro"/>
</dbReference>
<dbReference type="InterPro" id="IPR011993">
    <property type="entry name" value="PH-like_dom_sf"/>
</dbReference>
<dbReference type="SUPFAM" id="SSF50729">
    <property type="entry name" value="PH domain-like"/>
    <property type="match status" value="1"/>
</dbReference>
<keyword evidence="10" id="KW-0472">Membrane</keyword>
<feature type="compositionally biased region" description="Basic and acidic residues" evidence="16">
    <location>
        <begin position="486"/>
        <end position="497"/>
    </location>
</feature>
<dbReference type="PANTHER" id="PTHR14383:SF6">
    <property type="entry name" value="SWITCH-ASSOCIATED PROTEIN 70"/>
    <property type="match status" value="1"/>
</dbReference>
<accession>A0AA47NSN1</accession>
<evidence type="ECO:0000256" key="7">
    <source>
        <dbReference type="ARBA" id="ARBA00022553"/>
    </source>
</evidence>
<reference evidence="19" key="1">
    <citation type="journal article" date="2023" name="Front. Mar. Sci.">
        <title>A new Merluccius polli reference genome to investigate the effects of global change in West African waters.</title>
        <authorList>
            <person name="Mateo J.L."/>
            <person name="Blanco-Fernandez C."/>
            <person name="Garcia-Vazquez E."/>
            <person name="Machado-Schiaffino G."/>
        </authorList>
    </citation>
    <scope>NUCLEOTIDE SEQUENCE</scope>
    <source>
        <strain evidence="19">C29</strain>
        <tissue evidence="19">Fin</tissue>
    </source>
</reference>
<dbReference type="CDD" id="cd13273">
    <property type="entry name" value="PH_SWAP-70"/>
    <property type="match status" value="1"/>
</dbReference>
<dbReference type="SMART" id="SM00233">
    <property type="entry name" value="PH"/>
    <property type="match status" value="1"/>
</dbReference>
<organism evidence="19 20">
    <name type="scientific">Merluccius polli</name>
    <name type="common">Benguela hake</name>
    <name type="synonym">Merluccius cadenati</name>
    <dbReference type="NCBI Taxonomy" id="89951"/>
    <lineage>
        <taxon>Eukaryota</taxon>
        <taxon>Metazoa</taxon>
        <taxon>Chordata</taxon>
        <taxon>Craniata</taxon>
        <taxon>Vertebrata</taxon>
        <taxon>Euteleostomi</taxon>
        <taxon>Actinopterygii</taxon>
        <taxon>Neopterygii</taxon>
        <taxon>Teleostei</taxon>
        <taxon>Neoteleostei</taxon>
        <taxon>Acanthomorphata</taxon>
        <taxon>Zeiogadaria</taxon>
        <taxon>Gadariae</taxon>
        <taxon>Gadiformes</taxon>
        <taxon>Gadoidei</taxon>
        <taxon>Merlucciidae</taxon>
        <taxon>Merluccius</taxon>
    </lineage>
</organism>